<evidence type="ECO:0000256" key="5">
    <source>
        <dbReference type="ARBA" id="ARBA00015611"/>
    </source>
</evidence>
<evidence type="ECO:0000256" key="6">
    <source>
        <dbReference type="ARBA" id="ARBA00022438"/>
    </source>
</evidence>
<dbReference type="InterPro" id="IPR014782">
    <property type="entry name" value="Peptidase_M1_dom"/>
</dbReference>
<feature type="domain" description="Peptidase M1 membrane alanine aminopeptidase" evidence="12">
    <location>
        <begin position="244"/>
        <end position="445"/>
    </location>
</feature>
<protein>
    <recommendedName>
        <fullName evidence="5">Aminopeptidase N</fullName>
        <ecNumber evidence="4">3.4.11.2</ecNumber>
    </recommendedName>
</protein>
<dbReference type="GO" id="GO:0006508">
    <property type="term" value="P:proteolysis"/>
    <property type="evidence" value="ECO:0007669"/>
    <property type="project" value="UniProtKB-KW"/>
</dbReference>
<name>A0A918JYW9_9FLAO</name>
<evidence type="ECO:0000259" key="12">
    <source>
        <dbReference type="Pfam" id="PF01433"/>
    </source>
</evidence>
<dbReference type="AlphaFoldDB" id="A0A918JYW9"/>
<dbReference type="InterPro" id="IPR027268">
    <property type="entry name" value="Peptidase_M4/M1_CTD_sf"/>
</dbReference>
<keyword evidence="8" id="KW-0479">Metal-binding</keyword>
<organism evidence="14 15">
    <name type="scientific">Aquimarina muelleri</name>
    <dbReference type="NCBI Taxonomy" id="279356"/>
    <lineage>
        <taxon>Bacteria</taxon>
        <taxon>Pseudomonadati</taxon>
        <taxon>Bacteroidota</taxon>
        <taxon>Flavobacteriia</taxon>
        <taxon>Flavobacteriales</taxon>
        <taxon>Flavobacteriaceae</taxon>
        <taxon>Aquimarina</taxon>
    </lineage>
</organism>
<comment type="cofactor">
    <cofactor evidence="2">
        <name>Zn(2+)</name>
        <dbReference type="ChEBI" id="CHEBI:29105"/>
    </cofactor>
</comment>
<evidence type="ECO:0000256" key="9">
    <source>
        <dbReference type="ARBA" id="ARBA00022801"/>
    </source>
</evidence>
<evidence type="ECO:0000256" key="1">
    <source>
        <dbReference type="ARBA" id="ARBA00000098"/>
    </source>
</evidence>
<dbReference type="Gene3D" id="1.10.390.10">
    <property type="entry name" value="Neutral Protease Domain 2"/>
    <property type="match status" value="1"/>
</dbReference>
<evidence type="ECO:0000256" key="11">
    <source>
        <dbReference type="ARBA" id="ARBA00023049"/>
    </source>
</evidence>
<proteinExistence type="inferred from homology"/>
<sequence length="707" mass="81623">MKFILAFFIPFISGIGIAQETSPILSYTVTREQPYVDFLESTATLNINAEKKEVDGNVIYTFKILKPTKSIYIDAQNMNIQQITLNGNKVEYTYDNKKIIIPSDFKEAPTEQNITIAYTATPKKALYFVKDYSGNDQIWTQGQGKYTSNWLPSFDDMNEKVVFDLQLQFNKGYEVIANGNLIKSESVNDSIQSWHYDMQQPMSSYLVAFVIGKYEKVVEVSANGTPLEMYYYPKDKDKYESTYRHSKKIFDFLEKEIGYTFPWQNYKQIPVKDFLYAGMENTGTTIFSDAFVVDETAFVDQNYINVNAHELAHQWFGDLITETEGKHHWLQEGFATYYALLVEKEIFGEDYFLYKLYESAEQLTELSKTKEATSLLNPNASTLTFYQRGAWTVHALRNLIGDTSFKITIHNFLEKYKFQNATTADFIAVAEEVSKTDLSAFKKLWIENVKFPSQEALDILAKSQFIKDYLSLAQERTQPLAGKWSVLAKALNLPTNDYMGQEVIYQLGGDTSPEVIALYDKAFETNNIFVRQAIANTLSTVPKDLQVQYESLLKDASYATIEAALYHLWSGFPEKRKEYLDTTKEVVGFANKNVRMLWLVLALNTKGYHIDQHQKYFIELTEYTSLKHGFSTRESAFTYLESLQAFSDDSLVSLVEGATHHNWRFRNSCRKIMDKLLQDEKYKKKYVVLMNSLPKNQQDFLEKKITP</sequence>
<dbReference type="GO" id="GO:0008270">
    <property type="term" value="F:zinc ion binding"/>
    <property type="evidence" value="ECO:0007669"/>
    <property type="project" value="InterPro"/>
</dbReference>
<evidence type="ECO:0000256" key="4">
    <source>
        <dbReference type="ARBA" id="ARBA00012564"/>
    </source>
</evidence>
<dbReference type="EC" id="3.4.11.2" evidence="4"/>
<dbReference type="GO" id="GO:0070006">
    <property type="term" value="F:metalloaminopeptidase activity"/>
    <property type="evidence" value="ECO:0007669"/>
    <property type="project" value="TreeGrafter"/>
</dbReference>
<dbReference type="PANTHER" id="PTHR11533:SF174">
    <property type="entry name" value="PUROMYCIN-SENSITIVE AMINOPEPTIDASE-RELATED"/>
    <property type="match status" value="1"/>
</dbReference>
<reference evidence="14 15" key="1">
    <citation type="journal article" date="2014" name="Int. J. Syst. Evol. Microbiol.">
        <title>Complete genome sequence of Corynebacterium casei LMG S-19264T (=DSM 44701T), isolated from a smear-ripened cheese.</title>
        <authorList>
            <consortium name="US DOE Joint Genome Institute (JGI-PGF)"/>
            <person name="Walter F."/>
            <person name="Albersmeier A."/>
            <person name="Kalinowski J."/>
            <person name="Ruckert C."/>
        </authorList>
    </citation>
    <scope>NUCLEOTIDE SEQUENCE [LARGE SCALE GENOMIC DNA]</scope>
    <source>
        <strain evidence="14 15">KCTC 12285</strain>
    </source>
</reference>
<keyword evidence="7" id="KW-0645">Protease</keyword>
<gene>
    <name evidence="14" type="ORF">GCM10007384_35480</name>
</gene>
<evidence type="ECO:0000256" key="7">
    <source>
        <dbReference type="ARBA" id="ARBA00022670"/>
    </source>
</evidence>
<dbReference type="GO" id="GO:0005737">
    <property type="term" value="C:cytoplasm"/>
    <property type="evidence" value="ECO:0007669"/>
    <property type="project" value="TreeGrafter"/>
</dbReference>
<dbReference type="InterPro" id="IPR050344">
    <property type="entry name" value="Peptidase_M1_aminopeptidases"/>
</dbReference>
<dbReference type="SUPFAM" id="SSF63737">
    <property type="entry name" value="Leukotriene A4 hydrolase N-terminal domain"/>
    <property type="match status" value="1"/>
</dbReference>
<dbReference type="GO" id="GO:0016285">
    <property type="term" value="F:alanyl aminopeptidase activity"/>
    <property type="evidence" value="ECO:0007669"/>
    <property type="project" value="UniProtKB-EC"/>
</dbReference>
<evidence type="ECO:0000256" key="2">
    <source>
        <dbReference type="ARBA" id="ARBA00001947"/>
    </source>
</evidence>
<dbReference type="InterPro" id="IPR001930">
    <property type="entry name" value="Peptidase_M1"/>
</dbReference>
<evidence type="ECO:0000259" key="13">
    <source>
        <dbReference type="Pfam" id="PF17900"/>
    </source>
</evidence>
<dbReference type="Gene3D" id="2.60.40.1730">
    <property type="entry name" value="tricorn interacting facor f3 domain"/>
    <property type="match status" value="1"/>
</dbReference>
<dbReference type="InterPro" id="IPR042097">
    <property type="entry name" value="Aminopeptidase_N-like_N_sf"/>
</dbReference>
<evidence type="ECO:0000313" key="15">
    <source>
        <dbReference type="Proteomes" id="UP000601108"/>
    </source>
</evidence>
<dbReference type="PANTHER" id="PTHR11533">
    <property type="entry name" value="PROTEASE M1 ZINC METALLOPROTEASE"/>
    <property type="match status" value="1"/>
</dbReference>
<evidence type="ECO:0000256" key="10">
    <source>
        <dbReference type="ARBA" id="ARBA00022833"/>
    </source>
</evidence>
<keyword evidence="15" id="KW-1185">Reference proteome</keyword>
<comment type="similarity">
    <text evidence="3">Belongs to the peptidase M1 family.</text>
</comment>
<dbReference type="InterPro" id="IPR045357">
    <property type="entry name" value="Aminopeptidase_N-like_N"/>
</dbReference>
<accession>A0A918JYW9</accession>
<comment type="catalytic activity">
    <reaction evidence="1">
        <text>Release of an N-terminal amino acid, Xaa-|-Yaa- from a peptide, amide or arylamide. Xaa is preferably Ala, but may be most amino acids including Pro (slow action). When a terminal hydrophobic residue is followed by a prolyl residue, the two may be released as an intact Xaa-Pro dipeptide.</text>
        <dbReference type="EC" id="3.4.11.2"/>
    </reaction>
</comment>
<evidence type="ECO:0000256" key="3">
    <source>
        <dbReference type="ARBA" id="ARBA00010136"/>
    </source>
</evidence>
<keyword evidence="11" id="KW-0482">Metalloprotease</keyword>
<dbReference type="RefSeq" id="WP_027413408.1">
    <property type="nucleotide sequence ID" value="NZ_BMWS01000031.1"/>
</dbReference>
<dbReference type="GO" id="GO:0043171">
    <property type="term" value="P:peptide catabolic process"/>
    <property type="evidence" value="ECO:0007669"/>
    <property type="project" value="TreeGrafter"/>
</dbReference>
<dbReference type="GO" id="GO:0005615">
    <property type="term" value="C:extracellular space"/>
    <property type="evidence" value="ECO:0007669"/>
    <property type="project" value="TreeGrafter"/>
</dbReference>
<keyword evidence="9" id="KW-0378">Hydrolase</keyword>
<dbReference type="Pfam" id="PF17900">
    <property type="entry name" value="Peptidase_M1_N"/>
    <property type="match status" value="1"/>
</dbReference>
<feature type="domain" description="Aminopeptidase N-like N-terminal" evidence="13">
    <location>
        <begin position="44"/>
        <end position="206"/>
    </location>
</feature>
<dbReference type="Pfam" id="PF01433">
    <property type="entry name" value="Peptidase_M1"/>
    <property type="match status" value="1"/>
</dbReference>
<dbReference type="CDD" id="cd09603">
    <property type="entry name" value="M1_APN_like"/>
    <property type="match status" value="1"/>
</dbReference>
<dbReference type="GO" id="GO:0042277">
    <property type="term" value="F:peptide binding"/>
    <property type="evidence" value="ECO:0007669"/>
    <property type="project" value="TreeGrafter"/>
</dbReference>
<keyword evidence="6 14" id="KW-0031">Aminopeptidase</keyword>
<keyword evidence="10" id="KW-0862">Zinc</keyword>
<evidence type="ECO:0000313" key="14">
    <source>
        <dbReference type="EMBL" id="GGX31313.1"/>
    </source>
</evidence>
<dbReference type="EMBL" id="BMWS01000031">
    <property type="protein sequence ID" value="GGX31313.1"/>
    <property type="molecule type" value="Genomic_DNA"/>
</dbReference>
<dbReference type="Proteomes" id="UP000601108">
    <property type="component" value="Unassembled WGS sequence"/>
</dbReference>
<evidence type="ECO:0000256" key="8">
    <source>
        <dbReference type="ARBA" id="ARBA00022723"/>
    </source>
</evidence>
<dbReference type="GO" id="GO:0016020">
    <property type="term" value="C:membrane"/>
    <property type="evidence" value="ECO:0007669"/>
    <property type="project" value="TreeGrafter"/>
</dbReference>
<dbReference type="PRINTS" id="PR00756">
    <property type="entry name" value="ALADIPTASE"/>
</dbReference>
<dbReference type="SUPFAM" id="SSF55486">
    <property type="entry name" value="Metalloproteases ('zincins'), catalytic domain"/>
    <property type="match status" value="1"/>
</dbReference>
<comment type="caution">
    <text evidence="14">The sequence shown here is derived from an EMBL/GenBank/DDBJ whole genome shotgun (WGS) entry which is preliminary data.</text>
</comment>